<proteinExistence type="predicted"/>
<dbReference type="EMBL" id="BTSY01000002">
    <property type="protein sequence ID" value="GMT12760.1"/>
    <property type="molecule type" value="Genomic_DNA"/>
</dbReference>
<gene>
    <name evidence="1" type="ORF">PFISCL1PPCAC_4057</name>
</gene>
<feature type="non-terminal residue" evidence="1">
    <location>
        <position position="1"/>
    </location>
</feature>
<evidence type="ECO:0000313" key="1">
    <source>
        <dbReference type="EMBL" id="GMT12760.1"/>
    </source>
</evidence>
<comment type="caution">
    <text evidence="1">The sequence shown here is derived from an EMBL/GenBank/DDBJ whole genome shotgun (WGS) entry which is preliminary data.</text>
</comment>
<reference evidence="1" key="1">
    <citation type="submission" date="2023-10" db="EMBL/GenBank/DDBJ databases">
        <title>Genome assembly of Pristionchus species.</title>
        <authorList>
            <person name="Yoshida K."/>
            <person name="Sommer R.J."/>
        </authorList>
    </citation>
    <scope>NUCLEOTIDE SEQUENCE</scope>
    <source>
        <strain evidence="1">RS5133</strain>
    </source>
</reference>
<sequence length="264" mass="29073">CSAFSVVLASPLEQIGTISEGSNRAGGCLDLFVKVVFRKAKGDETARLMKCFELIPDLQESVAELTTGNQSDDFEDFATGCFADFIKIIRGKAAPKQLNRMSTCGWNLLRITHELHKVDERRVVIPSMNDDARIKRNAVRSDKFAFDCVSTFKQAVFGRKTQINAVVLAECGKSLIQEAKKSIDRYVEMIKLEDSSVKMSVIDKNLDATEDAAKKCLGHFVRVMSGTDNAQEGSLVYCGGVIVTTTRLFVDIATGKNPMAEENI</sequence>
<organism evidence="1 2">
    <name type="scientific">Pristionchus fissidentatus</name>
    <dbReference type="NCBI Taxonomy" id="1538716"/>
    <lineage>
        <taxon>Eukaryota</taxon>
        <taxon>Metazoa</taxon>
        <taxon>Ecdysozoa</taxon>
        <taxon>Nematoda</taxon>
        <taxon>Chromadorea</taxon>
        <taxon>Rhabditida</taxon>
        <taxon>Rhabditina</taxon>
        <taxon>Diplogasteromorpha</taxon>
        <taxon>Diplogasteroidea</taxon>
        <taxon>Neodiplogasteridae</taxon>
        <taxon>Pristionchus</taxon>
    </lineage>
</organism>
<dbReference type="Proteomes" id="UP001432322">
    <property type="component" value="Unassembled WGS sequence"/>
</dbReference>
<keyword evidence="2" id="KW-1185">Reference proteome</keyword>
<accession>A0AAV5V2Q2</accession>
<name>A0AAV5V2Q2_9BILA</name>
<evidence type="ECO:0000313" key="2">
    <source>
        <dbReference type="Proteomes" id="UP001432322"/>
    </source>
</evidence>
<dbReference type="AlphaFoldDB" id="A0AAV5V2Q2"/>
<protein>
    <submittedName>
        <fullName evidence="1">Uncharacterized protein</fullName>
    </submittedName>
</protein>